<dbReference type="InterPro" id="IPR046776">
    <property type="entry name" value="Pectate_lyase_5"/>
</dbReference>
<name>A0AAE7CTU8_9LACT</name>
<dbReference type="RefSeq" id="WP_167841593.1">
    <property type="nucleotide sequence ID" value="NZ_CP047628.1"/>
</dbReference>
<dbReference type="Proteomes" id="UP000501558">
    <property type="component" value="Chromosome"/>
</dbReference>
<evidence type="ECO:0000313" key="4">
    <source>
        <dbReference type="EMBL" id="QIW59403.1"/>
    </source>
</evidence>
<gene>
    <name evidence="4" type="ORF">GU334_11010</name>
</gene>
<organism evidence="4 5">
    <name type="scientific">Pseudolactococcus raffinolactis</name>
    <dbReference type="NCBI Taxonomy" id="1366"/>
    <lineage>
        <taxon>Bacteria</taxon>
        <taxon>Bacillati</taxon>
        <taxon>Bacillota</taxon>
        <taxon>Bacilli</taxon>
        <taxon>Lactobacillales</taxon>
        <taxon>Streptococcaceae</taxon>
        <taxon>Pseudolactococcus</taxon>
    </lineage>
</organism>
<feature type="chain" id="PRO_5042031945" description="WxL domain-containing protein" evidence="2">
    <location>
        <begin position="30"/>
        <end position="857"/>
    </location>
</feature>
<feature type="region of interest" description="Disordered" evidence="1">
    <location>
        <begin position="565"/>
        <end position="585"/>
    </location>
</feature>
<evidence type="ECO:0000313" key="5">
    <source>
        <dbReference type="Proteomes" id="UP000501558"/>
    </source>
</evidence>
<feature type="region of interest" description="Disordered" evidence="1">
    <location>
        <begin position="281"/>
        <end position="308"/>
    </location>
</feature>
<evidence type="ECO:0000259" key="3">
    <source>
        <dbReference type="Pfam" id="PF13731"/>
    </source>
</evidence>
<keyword evidence="2" id="KW-0732">Signal</keyword>
<evidence type="ECO:0000256" key="2">
    <source>
        <dbReference type="SAM" id="SignalP"/>
    </source>
</evidence>
<sequence length="857" mass="91746">MKNKKHYVYASMAIAIVLSMVLVGTKANALVSPNVGYEKVGIDPDDKRADFEAAATHLDANKSFTSITINTPDEVKNDAIYKDTAIANNTYKAVSTLPDFMAAWCDGKVTYIEVLADLPNTSFSNGERPDGANLIIQGNGNKVDLGTGSLQLSKINTDTSITLNHVEMQENLPISKGDSTIALIRTNGGIGTKLTVNLHDVNVSKGTSSSTNGPVHGVYGVGARVVLSGNSTFEIAGSIARNVGSVEIANDAKVRLTRNALDLFTGEFVFDRLPSGSVSKVNGLRMGDRSTNDASQYKGTGTSTASGGDAANSQLVIGKFDIVQTGDEVTWHQNNFGYFIRSSSYDVGNYIFGQNNTIEIPKVTNGNALTVAYGKQLVFNAGTVLSLVQAMDTSSSPIQTVGGSIRFISPKSMYIAVRTSKGGTKTGNVLLATSGSPLVITNSSIQAWNGSGSSGSNNPNFTETFRILEADDKGSKINDSVKKKSDLFGKDKGTREFKTVALGVGEIKLNYIDQNGNNVGDTTCPLTDGVNFVGQSFNLVTKEFAIDKMPTGYKWAIDEQVYEKAGRGDQGQPGGDNTDADDNGDSFGQANFAIVPMQGETYTYNIYVYSESNPNTTYTYVDPWTGLSFKSDKVTVGSEKVGNYVPAHVGNTIDWTNKLYTETNVPTGYVYVPSRLLPPTMSQPTTTEVKDAVTPSNTIIYVYDPSYKGSLTLSTVPNLDFGAQLISPENRGKLYPVTFSDDLTVTDDRRIVKDGWHLSVQQAAPLTSTDGKTVLRNAIFFREVDGGTLKPLEGGGDLAVYNYVSQAALGVQEIVKPTSNWNKKADGAGFYLKDNGKLKAGDYSTVLTWTLGAGPSQ</sequence>
<dbReference type="AlphaFoldDB" id="A0AAE7CTU8"/>
<feature type="signal peptide" evidence="2">
    <location>
        <begin position="1"/>
        <end position="29"/>
    </location>
</feature>
<feature type="domain" description="WxL" evidence="3">
    <location>
        <begin position="693"/>
        <end position="778"/>
    </location>
</feature>
<accession>A0AAE7CTU8</accession>
<proteinExistence type="predicted"/>
<protein>
    <recommendedName>
        <fullName evidence="3">WxL domain-containing protein</fullName>
    </recommendedName>
</protein>
<dbReference type="Pfam" id="PF20585">
    <property type="entry name" value="Pectate_lyase_5"/>
    <property type="match status" value="1"/>
</dbReference>
<dbReference type="Pfam" id="PF13731">
    <property type="entry name" value="WxL"/>
    <property type="match status" value="1"/>
</dbReference>
<keyword evidence="5" id="KW-1185">Reference proteome</keyword>
<dbReference type="EMBL" id="CP047628">
    <property type="protein sequence ID" value="QIW59403.1"/>
    <property type="molecule type" value="Genomic_DNA"/>
</dbReference>
<reference evidence="4 5" key="1">
    <citation type="submission" date="2019-12" db="EMBL/GenBank/DDBJ databases">
        <title>Whole genome sequences of Lactococcus raffinolactis strains isolated from sewage.</title>
        <authorList>
            <person name="Ybazeta G."/>
            <person name="Ross M."/>
            <person name="Brabant-Kirwan D."/>
            <person name="Saleh M."/>
            <person name="Dillon J.A."/>
            <person name="Splinter K."/>
            <person name="Nokhbeh R."/>
        </authorList>
    </citation>
    <scope>NUCLEOTIDE SEQUENCE [LARGE SCALE GENOMIC DNA]</scope>
    <source>
        <strain evidence="4 5">Lr_19_14</strain>
    </source>
</reference>
<dbReference type="InterPro" id="IPR027994">
    <property type="entry name" value="WxL_dom"/>
</dbReference>
<evidence type="ECO:0000256" key="1">
    <source>
        <dbReference type="SAM" id="MobiDB-lite"/>
    </source>
</evidence>
<feature type="compositionally biased region" description="Low complexity" evidence="1">
    <location>
        <begin position="299"/>
        <end position="308"/>
    </location>
</feature>